<dbReference type="Pfam" id="PF08852">
    <property type="entry name" value="DUF1822"/>
    <property type="match status" value="1"/>
</dbReference>
<reference evidence="1" key="1">
    <citation type="submission" date="2006-06" db="EMBL/GenBank/DDBJ databases">
        <title>Complete sequence of Trichodesmium erythraeum IMS101.</title>
        <authorList>
            <consortium name="US DOE Joint Genome Institute"/>
            <person name="Copeland A."/>
            <person name="Lucas S."/>
            <person name="Lapidus A."/>
            <person name="Barry K."/>
            <person name="Detter J.C."/>
            <person name="Glavina del Rio T."/>
            <person name="Hammon N."/>
            <person name="Israni S."/>
            <person name="Dalin E."/>
            <person name="Tice H."/>
            <person name="Pitluck S."/>
            <person name="Kiss H."/>
            <person name="Munk A.C."/>
            <person name="Brettin T."/>
            <person name="Bruce D."/>
            <person name="Han C."/>
            <person name="Tapia R."/>
            <person name="Gilna P."/>
            <person name="Schmutz J."/>
            <person name="Larimer F."/>
            <person name="Land M."/>
            <person name="Hauser L."/>
            <person name="Kyrpides N."/>
            <person name="Kim E."/>
            <person name="Richardson P."/>
        </authorList>
    </citation>
    <scope>NUCLEOTIDE SEQUENCE [LARGE SCALE GENOMIC DNA]</scope>
    <source>
        <strain evidence="1">IMS101</strain>
    </source>
</reference>
<proteinExistence type="predicted"/>
<accession>Q10V50</accession>
<gene>
    <name evidence="1" type="ordered locus">Tery_4960</name>
</gene>
<organism evidence="1">
    <name type="scientific">Trichodesmium erythraeum (strain IMS101)</name>
    <dbReference type="NCBI Taxonomy" id="203124"/>
    <lineage>
        <taxon>Bacteria</taxon>
        <taxon>Bacillati</taxon>
        <taxon>Cyanobacteriota</taxon>
        <taxon>Cyanophyceae</taxon>
        <taxon>Oscillatoriophycideae</taxon>
        <taxon>Oscillatoriales</taxon>
        <taxon>Microcoleaceae</taxon>
        <taxon>Trichodesmium</taxon>
    </lineage>
</organism>
<dbReference type="RefSeq" id="WP_011614168.1">
    <property type="nucleotide sequence ID" value="NC_008312.1"/>
</dbReference>
<evidence type="ECO:0000313" key="1">
    <source>
        <dbReference type="EMBL" id="ABG53874.1"/>
    </source>
</evidence>
<dbReference type="InterPro" id="IPR014951">
    <property type="entry name" value="DUF1822"/>
</dbReference>
<dbReference type="KEGG" id="ter:Tery_4960"/>
<name>Q10V50_TRIEI</name>
<protein>
    <recommendedName>
        <fullName evidence="2">DUF1822 domain-containing protein</fullName>
    </recommendedName>
</protein>
<dbReference type="EMBL" id="CP000393">
    <property type="protein sequence ID" value="ABG53874.1"/>
    <property type="molecule type" value="Genomic_DNA"/>
</dbReference>
<sequence>MTITDNDAINIPIPMEAHSSAQKFAAQQPNSEKKTQVYLNTLVVYAVDNFLKMMDIKTDLEASDFWNPAIRFYQNVADLVVVDRGKLECRFVLPEQDKIELPLEVFEDRIGYILVRLDQSLQFGEILGFLPMDDPEEMPEELEVDELEHIEVLFECLQRLESANSAFSAEVDPVFSRVKDRLAMDNFTNIIAQLEWIYRTKKSYEWRAATKSLFVTYLDDEKEELASNFMANLKEDDVQDRDVKLSDLAEDLINKLVKIWEGE</sequence>
<dbReference type="HOGENOM" id="CLU_086647_0_0_3"/>
<dbReference type="AlphaFoldDB" id="Q10V50"/>
<dbReference type="OrthoDB" id="512705at2"/>
<evidence type="ECO:0008006" key="2">
    <source>
        <dbReference type="Google" id="ProtNLM"/>
    </source>
</evidence>
<dbReference type="eggNOG" id="ENOG5031298">
    <property type="taxonomic scope" value="Bacteria"/>
</dbReference>